<dbReference type="GO" id="GO:0005737">
    <property type="term" value="C:cytoplasm"/>
    <property type="evidence" value="ECO:0007669"/>
    <property type="project" value="UniProtKB-SubCell"/>
</dbReference>
<dbReference type="SUPFAM" id="SSF46767">
    <property type="entry name" value="Methylated DNA-protein cysteine methyltransferase, C-terminal domain"/>
    <property type="match status" value="1"/>
</dbReference>
<dbReference type="InterPro" id="IPR008332">
    <property type="entry name" value="MethylG_MeTrfase_N"/>
</dbReference>
<reference evidence="12" key="1">
    <citation type="submission" date="2021-03" db="EMBL/GenBank/DDBJ databases">
        <authorList>
            <person name="Peeters C."/>
        </authorList>
    </citation>
    <scope>NUCLEOTIDE SEQUENCE</scope>
    <source>
        <strain evidence="12">LMG 31506</strain>
    </source>
</reference>
<protein>
    <recommendedName>
        <fullName evidence="9">Methylated-DNA--protein-cysteine methyltransferase</fullName>
        <ecNumber evidence="9">2.1.1.63</ecNumber>
    </recommendedName>
    <alternativeName>
        <fullName evidence="9">6-O-methylguanine-DNA methyltransferase</fullName>
        <shortName evidence="9">MGMT</shortName>
    </alternativeName>
    <alternativeName>
        <fullName evidence="9">O-6-methylguanine-DNA-alkyltransferase</fullName>
    </alternativeName>
</protein>
<organism evidence="12 13">
    <name type="scientific">Cupriavidus yeoncheonensis</name>
    <dbReference type="NCBI Taxonomy" id="1462994"/>
    <lineage>
        <taxon>Bacteria</taxon>
        <taxon>Pseudomonadati</taxon>
        <taxon>Pseudomonadota</taxon>
        <taxon>Betaproteobacteria</taxon>
        <taxon>Burkholderiales</taxon>
        <taxon>Burkholderiaceae</taxon>
        <taxon>Cupriavidus</taxon>
    </lineage>
</organism>
<comment type="miscellaneous">
    <text evidence="9">This enzyme catalyzes only one turnover and therefore is not strictly catalytic. According to one definition, an enzyme is a biocatalyst that acts repeatedly and over many reaction cycles.</text>
</comment>
<proteinExistence type="inferred from homology"/>
<comment type="catalytic activity">
    <reaction evidence="8 9">
        <text>a 6-O-methyl-2'-deoxyguanosine in DNA + L-cysteinyl-[protein] = S-methyl-L-cysteinyl-[protein] + a 2'-deoxyguanosine in DNA</text>
        <dbReference type="Rhea" id="RHEA:24000"/>
        <dbReference type="Rhea" id="RHEA-COMP:10131"/>
        <dbReference type="Rhea" id="RHEA-COMP:10132"/>
        <dbReference type="Rhea" id="RHEA-COMP:11367"/>
        <dbReference type="Rhea" id="RHEA-COMP:11368"/>
        <dbReference type="ChEBI" id="CHEBI:29950"/>
        <dbReference type="ChEBI" id="CHEBI:82612"/>
        <dbReference type="ChEBI" id="CHEBI:85445"/>
        <dbReference type="ChEBI" id="CHEBI:85448"/>
        <dbReference type="EC" id="2.1.1.63"/>
    </reaction>
</comment>
<comment type="catalytic activity">
    <reaction evidence="1 9">
        <text>a 4-O-methyl-thymidine in DNA + L-cysteinyl-[protein] = a thymidine in DNA + S-methyl-L-cysteinyl-[protein]</text>
        <dbReference type="Rhea" id="RHEA:53428"/>
        <dbReference type="Rhea" id="RHEA-COMP:10131"/>
        <dbReference type="Rhea" id="RHEA-COMP:10132"/>
        <dbReference type="Rhea" id="RHEA-COMP:13555"/>
        <dbReference type="Rhea" id="RHEA-COMP:13556"/>
        <dbReference type="ChEBI" id="CHEBI:29950"/>
        <dbReference type="ChEBI" id="CHEBI:82612"/>
        <dbReference type="ChEBI" id="CHEBI:137386"/>
        <dbReference type="ChEBI" id="CHEBI:137387"/>
        <dbReference type="EC" id="2.1.1.63"/>
    </reaction>
</comment>
<dbReference type="HAMAP" id="MF_00772">
    <property type="entry name" value="OGT"/>
    <property type="match status" value="1"/>
</dbReference>
<evidence type="ECO:0000256" key="6">
    <source>
        <dbReference type="ARBA" id="ARBA00022763"/>
    </source>
</evidence>
<keyword evidence="6 9" id="KW-0227">DNA damage</keyword>
<evidence type="ECO:0000313" key="13">
    <source>
        <dbReference type="Proteomes" id="UP000672934"/>
    </source>
</evidence>
<dbReference type="EMBL" id="CAJPUY010000011">
    <property type="protein sequence ID" value="CAG2145853.1"/>
    <property type="molecule type" value="Genomic_DNA"/>
</dbReference>
<dbReference type="CDD" id="cd06445">
    <property type="entry name" value="ATase"/>
    <property type="match status" value="1"/>
</dbReference>
<feature type="domain" description="Methylated-DNA-[protein]-cysteine S-methyltransferase DNA binding" evidence="10">
    <location>
        <begin position="80"/>
        <end position="159"/>
    </location>
</feature>
<name>A0A916MYE0_9BURK</name>
<dbReference type="InterPro" id="IPR036631">
    <property type="entry name" value="MGMT_N_sf"/>
</dbReference>
<evidence type="ECO:0000259" key="10">
    <source>
        <dbReference type="Pfam" id="PF01035"/>
    </source>
</evidence>
<keyword evidence="5 9" id="KW-0808">Transferase</keyword>
<dbReference type="AlphaFoldDB" id="A0A916MYE0"/>
<dbReference type="RefSeq" id="WP_211948216.1">
    <property type="nucleotide sequence ID" value="NZ_CAJPUY010000011.1"/>
</dbReference>
<gene>
    <name evidence="12" type="primary">ogt_1</name>
    <name evidence="12" type="ORF">LMG31506_03273</name>
</gene>
<comment type="similarity">
    <text evidence="2 9">Belongs to the MGMT family.</text>
</comment>
<dbReference type="InterPro" id="IPR014048">
    <property type="entry name" value="MethylDNA_cys_MeTrfase_DNA-bd"/>
</dbReference>
<dbReference type="InterPro" id="IPR023546">
    <property type="entry name" value="MGMT"/>
</dbReference>
<feature type="domain" description="Methylguanine DNA methyltransferase ribonuclease-like" evidence="11">
    <location>
        <begin position="4"/>
        <end position="75"/>
    </location>
</feature>
<dbReference type="Gene3D" id="1.10.10.10">
    <property type="entry name" value="Winged helix-like DNA-binding domain superfamily/Winged helix DNA-binding domain"/>
    <property type="match status" value="1"/>
</dbReference>
<keyword evidence="4 9" id="KW-0489">Methyltransferase</keyword>
<dbReference type="Gene3D" id="3.30.160.70">
    <property type="entry name" value="Methylated DNA-protein cysteine methyltransferase domain"/>
    <property type="match status" value="1"/>
</dbReference>
<dbReference type="FunFam" id="1.10.10.10:FF:000214">
    <property type="entry name" value="Methylated-DNA--protein-cysteine methyltransferase"/>
    <property type="match status" value="1"/>
</dbReference>
<accession>A0A916MYE0</accession>
<feature type="active site" description="Nucleophile; methyl group acceptor" evidence="9">
    <location>
        <position position="131"/>
    </location>
</feature>
<comment type="caution">
    <text evidence="12">The sequence shown here is derived from an EMBL/GenBank/DDBJ whole genome shotgun (WGS) entry which is preliminary data.</text>
</comment>
<keyword evidence="7 9" id="KW-0234">DNA repair</keyword>
<dbReference type="SUPFAM" id="SSF53155">
    <property type="entry name" value="Methylated DNA-protein cysteine methyltransferase domain"/>
    <property type="match status" value="1"/>
</dbReference>
<evidence type="ECO:0000256" key="1">
    <source>
        <dbReference type="ARBA" id="ARBA00001286"/>
    </source>
</evidence>
<dbReference type="InterPro" id="IPR036388">
    <property type="entry name" value="WH-like_DNA-bd_sf"/>
</dbReference>
<evidence type="ECO:0000256" key="2">
    <source>
        <dbReference type="ARBA" id="ARBA00008711"/>
    </source>
</evidence>
<dbReference type="Pfam" id="PF02870">
    <property type="entry name" value="Methyltransf_1N"/>
    <property type="match status" value="1"/>
</dbReference>
<evidence type="ECO:0000313" key="12">
    <source>
        <dbReference type="EMBL" id="CAG2145853.1"/>
    </source>
</evidence>
<dbReference type="PROSITE" id="PS00374">
    <property type="entry name" value="MGMT"/>
    <property type="match status" value="1"/>
</dbReference>
<dbReference type="EC" id="2.1.1.63" evidence="9"/>
<dbReference type="InterPro" id="IPR036217">
    <property type="entry name" value="MethylDNA_cys_MeTrfase_DNAb"/>
</dbReference>
<dbReference type="InterPro" id="IPR001497">
    <property type="entry name" value="MethylDNA_cys_MeTrfase_AS"/>
</dbReference>
<dbReference type="PANTHER" id="PTHR10815:SF5">
    <property type="entry name" value="METHYLATED-DNA--PROTEIN-CYSTEINE METHYLTRANSFERASE"/>
    <property type="match status" value="1"/>
</dbReference>
<evidence type="ECO:0000256" key="3">
    <source>
        <dbReference type="ARBA" id="ARBA00022490"/>
    </source>
</evidence>
<comment type="function">
    <text evidence="9">Involved in the cellular defense against the biological effects of O6-methylguanine (O6-MeG) and O4-methylthymine (O4-MeT) in DNA. Repairs the methylated nucleobase in DNA by stoichiometrically transferring the methyl group to a cysteine residue in the enzyme. This is a suicide reaction: the enzyme is irreversibly inactivated.</text>
</comment>
<evidence type="ECO:0000256" key="7">
    <source>
        <dbReference type="ARBA" id="ARBA00023204"/>
    </source>
</evidence>
<sequence>MTSYRLIDSPLGAMLLRADGSLLTGVYFDGQKYYPHGAVPGAVPEGTARLFDDVAAQIAAYFDGSLEAFSMPLRLAGTGFQMRVWEALRAIPFGETVSYGQLTRQLGLPHGHVRAVGGAVGRNPLSVIVPCHRVLGADGDLTGYAGGTDRKRALLRLEGHAAAARLPIMQQSALALA</sequence>
<keyword evidence="3 9" id="KW-0963">Cytoplasm</keyword>
<evidence type="ECO:0000256" key="5">
    <source>
        <dbReference type="ARBA" id="ARBA00022679"/>
    </source>
</evidence>
<dbReference type="GO" id="GO:0032259">
    <property type="term" value="P:methylation"/>
    <property type="evidence" value="ECO:0007669"/>
    <property type="project" value="UniProtKB-KW"/>
</dbReference>
<comment type="subcellular location">
    <subcellularLocation>
        <location evidence="9">Cytoplasm</location>
    </subcellularLocation>
</comment>
<dbReference type="NCBIfam" id="TIGR00589">
    <property type="entry name" value="ogt"/>
    <property type="match status" value="1"/>
</dbReference>
<dbReference type="GO" id="GO:0003908">
    <property type="term" value="F:methylated-DNA-[protein]-cysteine S-methyltransferase activity"/>
    <property type="evidence" value="ECO:0007669"/>
    <property type="project" value="UniProtKB-UniRule"/>
</dbReference>
<evidence type="ECO:0000256" key="8">
    <source>
        <dbReference type="ARBA" id="ARBA00049348"/>
    </source>
</evidence>
<dbReference type="Proteomes" id="UP000672934">
    <property type="component" value="Unassembled WGS sequence"/>
</dbReference>
<dbReference type="PANTHER" id="PTHR10815">
    <property type="entry name" value="METHYLATED-DNA--PROTEIN-CYSTEINE METHYLTRANSFERASE"/>
    <property type="match status" value="1"/>
</dbReference>
<evidence type="ECO:0000259" key="11">
    <source>
        <dbReference type="Pfam" id="PF02870"/>
    </source>
</evidence>
<keyword evidence="13" id="KW-1185">Reference proteome</keyword>
<dbReference type="GO" id="GO:0006307">
    <property type="term" value="P:DNA alkylation repair"/>
    <property type="evidence" value="ECO:0007669"/>
    <property type="project" value="UniProtKB-UniRule"/>
</dbReference>
<evidence type="ECO:0000256" key="9">
    <source>
        <dbReference type="HAMAP-Rule" id="MF_00772"/>
    </source>
</evidence>
<dbReference type="Pfam" id="PF01035">
    <property type="entry name" value="DNA_binding_1"/>
    <property type="match status" value="1"/>
</dbReference>
<evidence type="ECO:0000256" key="4">
    <source>
        <dbReference type="ARBA" id="ARBA00022603"/>
    </source>
</evidence>